<dbReference type="EMBL" id="FOOX01000008">
    <property type="protein sequence ID" value="SFG72752.1"/>
    <property type="molecule type" value="Genomic_DNA"/>
</dbReference>
<dbReference type="OrthoDB" id="1807202at2"/>
<organism evidence="3 4">
    <name type="scientific">Desulfotruncus arcticus DSM 17038</name>
    <dbReference type="NCBI Taxonomy" id="1121424"/>
    <lineage>
        <taxon>Bacteria</taxon>
        <taxon>Bacillati</taxon>
        <taxon>Bacillota</taxon>
        <taxon>Clostridia</taxon>
        <taxon>Eubacteriales</taxon>
        <taxon>Desulfallaceae</taxon>
        <taxon>Desulfotruncus</taxon>
    </lineage>
</organism>
<dbReference type="Pfam" id="PF10882">
    <property type="entry name" value="bPH_5"/>
    <property type="match status" value="1"/>
</dbReference>
<name>A0A1I2U6J1_9FIRM</name>
<gene>
    <name evidence="3" type="ORF">SAMN05660649_02531</name>
</gene>
<accession>A0A1I2U6J1</accession>
<evidence type="ECO:0000256" key="1">
    <source>
        <dbReference type="SAM" id="Phobius"/>
    </source>
</evidence>
<dbReference type="AlphaFoldDB" id="A0A1I2U6J1"/>
<reference evidence="4" key="1">
    <citation type="submission" date="2016-10" db="EMBL/GenBank/DDBJ databases">
        <authorList>
            <person name="Varghese N."/>
            <person name="Submissions S."/>
        </authorList>
    </citation>
    <scope>NUCLEOTIDE SEQUENCE [LARGE SCALE GENOMIC DNA]</scope>
    <source>
        <strain evidence="4">DSM 17038</strain>
    </source>
</reference>
<dbReference type="RefSeq" id="WP_092471727.1">
    <property type="nucleotide sequence ID" value="NZ_FOOX01000008.1"/>
</dbReference>
<feature type="transmembrane region" description="Helical" evidence="1">
    <location>
        <begin position="21"/>
        <end position="40"/>
    </location>
</feature>
<dbReference type="InterPro" id="IPR027783">
    <property type="entry name" value="Bacterial_PH-related"/>
</dbReference>
<dbReference type="Proteomes" id="UP000199337">
    <property type="component" value="Unassembled WGS sequence"/>
</dbReference>
<protein>
    <submittedName>
        <fullName evidence="3">PH domain-containing protein</fullName>
    </submittedName>
</protein>
<evidence type="ECO:0000313" key="4">
    <source>
        <dbReference type="Proteomes" id="UP000199337"/>
    </source>
</evidence>
<evidence type="ECO:0000313" key="3">
    <source>
        <dbReference type="EMBL" id="SFG72752.1"/>
    </source>
</evidence>
<keyword evidence="1" id="KW-0472">Membrane</keyword>
<sequence length="146" mass="16154">MDKFFPIAPMDKTAKLMSGPLMTILAVCTVGLIWLIPYLFSPRGYKVTPEGIIIQLKVSSHFISKNKIKSVKLVGLVKPGGGITWLSGQFGYAGLFTLKSGSMARVYATCWDNMVQIQTDNIDPYLLSPQDPTSFIKSVEELLNHK</sequence>
<feature type="domain" description="Bacterial Pleckstrin homology" evidence="2">
    <location>
        <begin position="44"/>
        <end position="141"/>
    </location>
</feature>
<keyword evidence="1" id="KW-1133">Transmembrane helix</keyword>
<dbReference type="STRING" id="341036.SAMN05660649_02531"/>
<keyword evidence="4" id="KW-1185">Reference proteome</keyword>
<keyword evidence="1" id="KW-0812">Transmembrane</keyword>
<proteinExistence type="predicted"/>
<evidence type="ECO:0000259" key="2">
    <source>
        <dbReference type="Pfam" id="PF10882"/>
    </source>
</evidence>